<evidence type="ECO:0008006" key="4">
    <source>
        <dbReference type="Google" id="ProtNLM"/>
    </source>
</evidence>
<accession>A0ABU4RTQ8</accession>
<dbReference type="EMBL" id="JAXAFO010000003">
    <property type="protein sequence ID" value="MDX6848275.1"/>
    <property type="molecule type" value="Genomic_DNA"/>
</dbReference>
<keyword evidence="1" id="KW-0732">Signal</keyword>
<reference evidence="2 3" key="1">
    <citation type="submission" date="2023-11" db="EMBL/GenBank/DDBJ databases">
        <title>Gilvimarinus fulvus sp. nov., isolated from the surface of Kelp.</title>
        <authorList>
            <person name="Sun Y.Y."/>
            <person name="Gong Y."/>
            <person name="Du Z.J."/>
        </authorList>
    </citation>
    <scope>NUCLEOTIDE SEQUENCE [LARGE SCALE GENOMIC DNA]</scope>
    <source>
        <strain evidence="2 3">SDUM040013</strain>
    </source>
</reference>
<proteinExistence type="predicted"/>
<keyword evidence="3" id="KW-1185">Reference proteome</keyword>
<evidence type="ECO:0000313" key="2">
    <source>
        <dbReference type="EMBL" id="MDX6848275.1"/>
    </source>
</evidence>
<dbReference type="SUPFAM" id="SSF53850">
    <property type="entry name" value="Periplasmic binding protein-like II"/>
    <property type="match status" value="1"/>
</dbReference>
<feature type="signal peptide" evidence="1">
    <location>
        <begin position="1"/>
        <end position="23"/>
    </location>
</feature>
<gene>
    <name evidence="2" type="ORF">SCD92_02815</name>
</gene>
<dbReference type="Proteomes" id="UP001273505">
    <property type="component" value="Unassembled WGS sequence"/>
</dbReference>
<sequence length="297" mass="33155">MFLRHILLYLATASLCLSWPALANTTQTTDKDVMQVTLWGGKSGRTAYEHALLQQILIKTADRYPPYDLWVNNEHLGAERGRQVVANGQHANIYVSGLREDAYTDSGEIVVVPTPTMKGLMGYRSAIIRADDQERFALAVQQSELRELVVGQGNRWADAKVLRHNKFSVDDSGRYENLLSMLSYGRFDTVFFGVVEAPAELAASNMRDALSIAPQNVIYYPHAMVFQVSGQHPLLAKRVADGLAIVRRDGTLDRLLDEYFSDAIAHIKDPNTQIIVLEHPQPSIIPELTQPLLAQGR</sequence>
<protein>
    <recommendedName>
        <fullName evidence="4">Solute-binding protein family 3/N-terminal domain-containing protein</fullName>
    </recommendedName>
</protein>
<dbReference type="RefSeq" id="WP_302722983.1">
    <property type="nucleotide sequence ID" value="NZ_JAULRU010000577.1"/>
</dbReference>
<feature type="chain" id="PRO_5046158276" description="Solute-binding protein family 3/N-terminal domain-containing protein" evidence="1">
    <location>
        <begin position="24"/>
        <end position="297"/>
    </location>
</feature>
<dbReference type="Gene3D" id="3.40.190.10">
    <property type="entry name" value="Periplasmic binding protein-like II"/>
    <property type="match status" value="2"/>
</dbReference>
<evidence type="ECO:0000313" key="3">
    <source>
        <dbReference type="Proteomes" id="UP001273505"/>
    </source>
</evidence>
<organism evidence="2 3">
    <name type="scientific">Gilvimarinus gilvus</name>
    <dbReference type="NCBI Taxonomy" id="3058038"/>
    <lineage>
        <taxon>Bacteria</taxon>
        <taxon>Pseudomonadati</taxon>
        <taxon>Pseudomonadota</taxon>
        <taxon>Gammaproteobacteria</taxon>
        <taxon>Cellvibrionales</taxon>
        <taxon>Cellvibrionaceae</taxon>
        <taxon>Gilvimarinus</taxon>
    </lineage>
</organism>
<evidence type="ECO:0000256" key="1">
    <source>
        <dbReference type="SAM" id="SignalP"/>
    </source>
</evidence>
<comment type="caution">
    <text evidence="2">The sequence shown here is derived from an EMBL/GenBank/DDBJ whole genome shotgun (WGS) entry which is preliminary data.</text>
</comment>
<name>A0ABU4RTQ8_9GAMM</name>